<keyword evidence="11" id="KW-0539">Nucleus</keyword>
<dbReference type="CDD" id="cd07976">
    <property type="entry name" value="TFIIA_alpha_beta_like"/>
    <property type="match status" value="2"/>
</dbReference>
<feature type="non-terminal residue" evidence="18">
    <location>
        <position position="1"/>
    </location>
</feature>
<reference evidence="18 19" key="1">
    <citation type="submission" date="2019-11" db="EMBL/GenBank/DDBJ databases">
        <authorList>
            <person name="Yang C."/>
            <person name="Li F."/>
        </authorList>
    </citation>
    <scope>NUCLEOTIDE SEQUENCE [LARGE SCALE GENOMIC DNA]</scope>
    <source>
        <strain evidence="18">KB4526</strain>
        <tissue evidence="18">Muscle</tissue>
    </source>
</reference>
<evidence type="ECO:0000313" key="18">
    <source>
        <dbReference type="EMBL" id="KAF0871562.1"/>
    </source>
</evidence>
<dbReference type="Pfam" id="PF03153">
    <property type="entry name" value="TFIIA"/>
    <property type="match status" value="1"/>
</dbReference>
<evidence type="ECO:0000256" key="11">
    <source>
        <dbReference type="ARBA" id="ARBA00023242"/>
    </source>
</evidence>
<feature type="region of interest" description="Disordered" evidence="15">
    <location>
        <begin position="1"/>
        <end position="32"/>
    </location>
</feature>
<evidence type="ECO:0000256" key="12">
    <source>
        <dbReference type="ARBA" id="ARBA00059680"/>
    </source>
</evidence>
<dbReference type="SMART" id="SM01371">
    <property type="entry name" value="TFIIA"/>
    <property type="match status" value="1"/>
</dbReference>
<dbReference type="GO" id="GO:0005737">
    <property type="term" value="C:cytoplasm"/>
    <property type="evidence" value="ECO:0007669"/>
    <property type="project" value="UniProtKB-SubCell"/>
</dbReference>
<gene>
    <name evidence="18" type="primary">Ston1</name>
    <name evidence="18" type="ORF">FOF47_R21984</name>
</gene>
<comment type="similarity">
    <text evidence="4">Belongs to the Stoned B family.</text>
</comment>
<dbReference type="GO" id="GO:0006367">
    <property type="term" value="P:transcription initiation at RNA polymerase II promoter"/>
    <property type="evidence" value="ECO:0007669"/>
    <property type="project" value="InterPro"/>
</dbReference>
<dbReference type="EMBL" id="VOAJ01024657">
    <property type="protein sequence ID" value="KAF0871562.1"/>
    <property type="molecule type" value="Genomic_DNA"/>
</dbReference>
<dbReference type="Gene3D" id="2.60.40.1170">
    <property type="entry name" value="Mu homology domain, subdomain B"/>
    <property type="match status" value="2"/>
</dbReference>
<keyword evidence="10" id="KW-0804">Transcription</keyword>
<comment type="similarity">
    <text evidence="5">Belongs to the TFIIA subunit 1 family.</text>
</comment>
<evidence type="ECO:0000259" key="16">
    <source>
        <dbReference type="PROSITE" id="PS51070"/>
    </source>
</evidence>
<keyword evidence="7" id="KW-0254">Endocytosis</keyword>
<evidence type="ECO:0000256" key="15">
    <source>
        <dbReference type="SAM" id="MobiDB-lite"/>
    </source>
</evidence>
<evidence type="ECO:0000256" key="9">
    <source>
        <dbReference type="ARBA" id="ARBA00023136"/>
    </source>
</evidence>
<dbReference type="FunFam" id="2.60.40.1170:FF:000017">
    <property type="entry name" value="stonin-1 isoform X2"/>
    <property type="match status" value="1"/>
</dbReference>
<dbReference type="SUPFAM" id="SSF47396">
    <property type="entry name" value="Transcription factor IIA (TFIIA), alpha-helical domain"/>
    <property type="match status" value="1"/>
</dbReference>
<dbReference type="Gene3D" id="2.30.18.10">
    <property type="entry name" value="Transcription factor IIA (TFIIA), beta-barrel domain"/>
    <property type="match status" value="1"/>
</dbReference>
<dbReference type="GO" id="GO:0006897">
    <property type="term" value="P:endocytosis"/>
    <property type="evidence" value="ECO:0007669"/>
    <property type="project" value="UniProtKB-KW"/>
</dbReference>
<keyword evidence="8" id="KW-0805">Transcription regulation</keyword>
<accession>A0A6G1A804</accession>
<dbReference type="PROSITE" id="PS51070">
    <property type="entry name" value="SHD"/>
    <property type="match status" value="1"/>
</dbReference>
<proteinExistence type="inferred from homology"/>
<evidence type="ECO:0000256" key="14">
    <source>
        <dbReference type="ARBA" id="ARBA00080236"/>
    </source>
</evidence>
<evidence type="ECO:0000256" key="3">
    <source>
        <dbReference type="ARBA" id="ARBA00004496"/>
    </source>
</evidence>
<evidence type="ECO:0000256" key="7">
    <source>
        <dbReference type="ARBA" id="ARBA00022583"/>
    </source>
</evidence>
<comment type="subcellular location">
    <subcellularLocation>
        <location evidence="3">Cytoplasm</location>
    </subcellularLocation>
    <subcellularLocation>
        <location evidence="2">Membrane</location>
    </subcellularLocation>
    <subcellularLocation>
        <location evidence="1">Nucleus</location>
    </subcellularLocation>
</comment>
<dbReference type="OrthoDB" id="10063141at2759"/>
<comment type="function">
    <text evidence="12">May be involved in the endocytic machinery.</text>
</comment>
<keyword evidence="19" id="KW-1185">Reference proteome</keyword>
<protein>
    <recommendedName>
        <fullName evidence="13">Stonin-1</fullName>
    </recommendedName>
    <alternativeName>
        <fullName evidence="14">Stoned B-like factor</fullName>
    </alternativeName>
</protein>
<dbReference type="InterPro" id="IPR050431">
    <property type="entry name" value="Adaptor_comp_med_subunit"/>
</dbReference>
<dbReference type="PROSITE" id="PS51072">
    <property type="entry name" value="MHD"/>
    <property type="match status" value="1"/>
</dbReference>
<sequence length="1178" mass="131073">MCSTNPGNWVTFDDDPAFQSSQKSKNLPLENQGICRPNGLKLNLSGAKEFPSGSSSTSSTPLSSPIIDFYFSPGPPSNSPLSTPTKDFPGIPGIPKAGTHMLYPIPESSSNSALTIPGAGPSLLPTKPACLSHASLPSDHSCTRPGPKVEEVSPPQAESLGFQSDTPQFQYFREDCAFSSPFWKDEGSTSQFTFDPPGSRKMYPSRDKEMPIDQKSLNQCSLSYICEKLEHLQSAENQDSYGNLSMQSVYAEDTASAFVPHTLFRSQPKPGWSFMLRIPEKKNMMSSRQWGPIFLKVLPGGILQMYYEKGLEKPFKELQLDPHCRLSEPKVENFSVSGKIHTVKIEHVSYTEKRKYHSKTEVVHEPDVEQMLKLGSTEYHDFLDFLTTVEEELTKLPAVSKPRKNYEEQEISLEIVDNFWGKITKEEGKLVESAVITQVYCLCFVNGNTECFLTLNDLELQKQNDRYFEKEPEKKGIDILDHHFHKCVKAQEFEQSRTIKFVPLDACRFELMRFKALYNGDDLPFSLKSVVVVQGAYVELQAFVNMAPLAQRPSSAASLRSCDNIMIHFPVPSQWIKALWTMNLQRQKSLKAKMNRRACLGSLHEPESEPVIQVTVGSAKYESAYRAVVWKIDRLPDKNSSPDHPHCLSYKLELGSDQEIPSDWYPFATIQFGMLDTCASGTEVRSLGVESDFQPQKHVHQRACYNIQPKLYRSVIEDVIEGVRDLFAEEGVEEQVLKDLKQLWETKVLQSKATEDFFRNSTHSPVFTVQLPNSLHPTLQSSTASLVIPAGRPLPSFTTAELGTSNSSAGFTFPGYPIPVPAGVTLQTASGHLYKVSVPIMVTQTSGRASILHPIQQVFQQLGQPSMIQTSVPGLNPCSLQATTEKSQRIETVLQQPPILHSGLVDRKHFENATSDRLVPAGNEREAMPEALLSPLESSQCIRAPGVVFPPQVSQTGCPVEPALSVSASMTQNLNGGPLSTGHRGAQHQHVSDIQLHVLKNRMFGCDSVKQPRNTEEPSSLPVSEKDSNFQIDLSNQVTDDDINEIIQIDGTGDTSSNDEIGSTRDVDENEFLGIIETGDLKVLEEEADSISNEDSTANSSDNEDPQTEVVEEDPLNSGDDVSEQDVPDLFDTDNVIVCQYDKIHRSKNKWKFYLKDGVMCFGGRDYVFAKAIGDAEW</sequence>
<feature type="domain" description="SHD" evidence="16">
    <location>
        <begin position="271"/>
        <end position="404"/>
    </location>
</feature>
<feature type="region of interest" description="Disordered" evidence="15">
    <location>
        <begin position="135"/>
        <end position="161"/>
    </location>
</feature>
<evidence type="ECO:0000256" key="4">
    <source>
        <dbReference type="ARBA" id="ARBA00005579"/>
    </source>
</evidence>
<evidence type="ECO:0000313" key="19">
    <source>
        <dbReference type="Proteomes" id="UP000475037"/>
    </source>
</evidence>
<organism evidence="18 19">
    <name type="scientific">Crocuta crocuta</name>
    <name type="common">Spotted hyena</name>
    <dbReference type="NCBI Taxonomy" id="9678"/>
    <lineage>
        <taxon>Eukaryota</taxon>
        <taxon>Metazoa</taxon>
        <taxon>Chordata</taxon>
        <taxon>Craniata</taxon>
        <taxon>Vertebrata</taxon>
        <taxon>Euteleostomi</taxon>
        <taxon>Mammalia</taxon>
        <taxon>Eutheria</taxon>
        <taxon>Laurasiatheria</taxon>
        <taxon>Carnivora</taxon>
        <taxon>Feliformia</taxon>
        <taxon>Hyaenidae</taxon>
        <taxon>Crocuta</taxon>
    </lineage>
</organism>
<keyword evidence="9" id="KW-0472">Membrane</keyword>
<evidence type="ECO:0000256" key="8">
    <source>
        <dbReference type="ARBA" id="ARBA00023015"/>
    </source>
</evidence>
<dbReference type="PANTHER" id="PTHR10529">
    <property type="entry name" value="AP COMPLEX SUBUNIT MU"/>
    <property type="match status" value="1"/>
</dbReference>
<comment type="caution">
    <text evidence="18">The sequence shown here is derived from an EMBL/GenBank/DDBJ whole genome shotgun (WGS) entry which is preliminary data.</text>
</comment>
<feature type="compositionally biased region" description="Acidic residues" evidence="15">
    <location>
        <begin position="1102"/>
        <end position="1127"/>
    </location>
</feature>
<dbReference type="GO" id="GO:0016020">
    <property type="term" value="C:membrane"/>
    <property type="evidence" value="ECO:0007669"/>
    <property type="project" value="UniProtKB-SubCell"/>
</dbReference>
<dbReference type="InterPro" id="IPR012320">
    <property type="entry name" value="SHD_dom"/>
</dbReference>
<evidence type="ECO:0000256" key="6">
    <source>
        <dbReference type="ARBA" id="ARBA00022490"/>
    </source>
</evidence>
<name>A0A6G1A804_CROCR</name>
<dbReference type="SUPFAM" id="SSF50784">
    <property type="entry name" value="Transcription factor IIA (TFIIA), beta-barrel domain"/>
    <property type="match status" value="1"/>
</dbReference>
<dbReference type="FunFam" id="1.10.287.100:FF:000001">
    <property type="entry name" value="Transcription initiation factor IIA subunit"/>
    <property type="match status" value="1"/>
</dbReference>
<dbReference type="InterPro" id="IPR028565">
    <property type="entry name" value="MHD"/>
</dbReference>
<feature type="compositionally biased region" description="Polar residues" evidence="15">
    <location>
        <begin position="1090"/>
        <end position="1101"/>
    </location>
</feature>
<evidence type="ECO:0000256" key="2">
    <source>
        <dbReference type="ARBA" id="ARBA00004370"/>
    </source>
</evidence>
<dbReference type="InterPro" id="IPR004855">
    <property type="entry name" value="TFIIA_asu/bsu"/>
</dbReference>
<dbReference type="InterPro" id="IPR009088">
    <property type="entry name" value="TFIIA_b-brl"/>
</dbReference>
<dbReference type="AlphaFoldDB" id="A0A6G1A804"/>
<dbReference type="Gene3D" id="1.10.287.100">
    <property type="match status" value="1"/>
</dbReference>
<feature type="domain" description="MHD" evidence="17">
    <location>
        <begin position="408"/>
        <end position="715"/>
    </location>
</feature>
<dbReference type="InterPro" id="IPR036168">
    <property type="entry name" value="AP2_Mu_C_sf"/>
</dbReference>
<dbReference type="SUPFAM" id="SSF49447">
    <property type="entry name" value="Second domain of Mu2 adaptin subunit (ap50) of ap2 adaptor"/>
    <property type="match status" value="1"/>
</dbReference>
<evidence type="ECO:0000256" key="10">
    <source>
        <dbReference type="ARBA" id="ARBA00023163"/>
    </source>
</evidence>
<feature type="region of interest" description="Disordered" evidence="15">
    <location>
        <begin position="1087"/>
        <end position="1127"/>
    </location>
</feature>
<evidence type="ECO:0000256" key="13">
    <source>
        <dbReference type="ARBA" id="ARBA00073687"/>
    </source>
</evidence>
<dbReference type="GO" id="GO:0005672">
    <property type="term" value="C:transcription factor TFIIA complex"/>
    <property type="evidence" value="ECO:0007669"/>
    <property type="project" value="InterPro"/>
</dbReference>
<feature type="region of interest" description="Disordered" evidence="15">
    <location>
        <begin position="1007"/>
        <end position="1029"/>
    </location>
</feature>
<dbReference type="Pfam" id="PF00928">
    <property type="entry name" value="Adap_comp_sub"/>
    <property type="match status" value="1"/>
</dbReference>
<feature type="non-terminal residue" evidence="18">
    <location>
        <position position="1178"/>
    </location>
</feature>
<dbReference type="Proteomes" id="UP000475037">
    <property type="component" value="Unassembled WGS sequence"/>
</dbReference>
<evidence type="ECO:0000256" key="1">
    <source>
        <dbReference type="ARBA" id="ARBA00004123"/>
    </source>
</evidence>
<evidence type="ECO:0000259" key="17">
    <source>
        <dbReference type="PROSITE" id="PS51072"/>
    </source>
</evidence>
<dbReference type="FunFam" id="2.30.18.10:FF:000002">
    <property type="entry name" value="Transcription initiation factor IIA subunit 1"/>
    <property type="match status" value="1"/>
</dbReference>
<keyword evidence="6" id="KW-0963">Cytoplasm</keyword>
<evidence type="ECO:0000256" key="5">
    <source>
        <dbReference type="ARBA" id="ARBA00010059"/>
    </source>
</evidence>